<dbReference type="GO" id="GO:0016787">
    <property type="term" value="F:hydrolase activity"/>
    <property type="evidence" value="ECO:0007669"/>
    <property type="project" value="UniProtKB-KW"/>
</dbReference>
<feature type="domain" description="Beta-lactamase-related" evidence="2">
    <location>
        <begin position="40"/>
        <end position="359"/>
    </location>
</feature>
<keyword evidence="3" id="KW-0378">Hydrolase</keyword>
<dbReference type="RefSeq" id="WP_369332118.1">
    <property type="nucleotide sequence ID" value="NZ_JAULBC010000010.1"/>
</dbReference>
<dbReference type="PANTHER" id="PTHR43283:SF18">
    <property type="match status" value="1"/>
</dbReference>
<dbReference type="Pfam" id="PF00144">
    <property type="entry name" value="Beta-lactamase"/>
    <property type="match status" value="1"/>
</dbReference>
<name>A0ABV3ZLM6_9BACT</name>
<dbReference type="Proteomes" id="UP001560573">
    <property type="component" value="Unassembled WGS sequence"/>
</dbReference>
<evidence type="ECO:0000256" key="1">
    <source>
        <dbReference type="SAM" id="SignalP"/>
    </source>
</evidence>
<proteinExistence type="predicted"/>
<dbReference type="Gene3D" id="3.40.710.10">
    <property type="entry name" value="DD-peptidase/beta-lactamase superfamily"/>
    <property type="match status" value="1"/>
</dbReference>
<evidence type="ECO:0000259" key="2">
    <source>
        <dbReference type="Pfam" id="PF00144"/>
    </source>
</evidence>
<dbReference type="InterPro" id="IPR012338">
    <property type="entry name" value="Beta-lactam/transpept-like"/>
</dbReference>
<sequence length="477" mass="53931">MKKVCLSLFTLLVALFGIAQKQIQKANGQYISPKDIEGSVNDLMKAGDVNGIAIAMINDNVPSYIKAFGYSNAEKGIPLDTASAMYAASLAKPLFAYIVMQLVDKGFIALDKPLYTYLQKPLPEYKAYADLAGDERWKLITARHCLTHTTGFPNWRQLNPNNNNKLEIFFTPGSRYAYSGEGLYLLQMVVEAITGKHLETLAQEQIFEPFGMYNTSFVWQPSFEKNYAVGHNMNGDTLAKFRNKESNAAGSMETTVADYARFLSAVLQHKGLSEQSWKEMFSRQIGIFTRHQFPSLNNDTTSANRSIQLSYGLGWGLFNTPYGSAFFKEGHGDGWVHYTICLPDKKSALLIMSNSANGESIFKDLVDKLEGVSIPWEWEGYYPYRKHVTLSEFELKKFVGQYKNERMRAIVTLDKGVLKVEVPDMGLGKTNLYAESDHHFFMKTMEVDLEFSIDDDGVSEKILVKDEGEEYELRRVK</sequence>
<organism evidence="3 4">
    <name type="scientific">Danxiaibacter flavus</name>
    <dbReference type="NCBI Taxonomy" id="3049108"/>
    <lineage>
        <taxon>Bacteria</taxon>
        <taxon>Pseudomonadati</taxon>
        <taxon>Bacteroidota</taxon>
        <taxon>Chitinophagia</taxon>
        <taxon>Chitinophagales</taxon>
        <taxon>Chitinophagaceae</taxon>
        <taxon>Danxiaibacter</taxon>
    </lineage>
</organism>
<comment type="caution">
    <text evidence="3">The sequence shown here is derived from an EMBL/GenBank/DDBJ whole genome shotgun (WGS) entry which is preliminary data.</text>
</comment>
<gene>
    <name evidence="3" type="ORF">QTN47_24565</name>
</gene>
<keyword evidence="4" id="KW-1185">Reference proteome</keyword>
<evidence type="ECO:0000313" key="4">
    <source>
        <dbReference type="Proteomes" id="UP001560573"/>
    </source>
</evidence>
<accession>A0ABV3ZLM6</accession>
<feature type="chain" id="PRO_5045257330" evidence="1">
    <location>
        <begin position="22"/>
        <end position="477"/>
    </location>
</feature>
<dbReference type="InterPro" id="IPR050789">
    <property type="entry name" value="Diverse_Enzym_Activities"/>
</dbReference>
<dbReference type="PANTHER" id="PTHR43283">
    <property type="entry name" value="BETA-LACTAMASE-RELATED"/>
    <property type="match status" value="1"/>
</dbReference>
<keyword evidence="1" id="KW-0732">Signal</keyword>
<evidence type="ECO:0000313" key="3">
    <source>
        <dbReference type="EMBL" id="MEX6690703.1"/>
    </source>
</evidence>
<dbReference type="EMBL" id="JAULBC010000010">
    <property type="protein sequence ID" value="MEX6690703.1"/>
    <property type="molecule type" value="Genomic_DNA"/>
</dbReference>
<dbReference type="SUPFAM" id="SSF56601">
    <property type="entry name" value="beta-lactamase/transpeptidase-like"/>
    <property type="match status" value="1"/>
</dbReference>
<protein>
    <submittedName>
        <fullName evidence="3">Serine hydrolase</fullName>
    </submittedName>
</protein>
<dbReference type="InterPro" id="IPR001466">
    <property type="entry name" value="Beta-lactam-related"/>
</dbReference>
<reference evidence="3 4" key="1">
    <citation type="submission" date="2023-07" db="EMBL/GenBank/DDBJ databases">
        <authorList>
            <person name="Lian W.-H."/>
        </authorList>
    </citation>
    <scope>NUCLEOTIDE SEQUENCE [LARGE SCALE GENOMIC DNA]</scope>
    <source>
        <strain evidence="3 4">SYSU DXS3180</strain>
    </source>
</reference>
<feature type="signal peptide" evidence="1">
    <location>
        <begin position="1"/>
        <end position="21"/>
    </location>
</feature>